<name>A0A8B9JNB4_ASTMX</name>
<evidence type="ECO:0000256" key="2">
    <source>
        <dbReference type="ARBA" id="ARBA00022692"/>
    </source>
</evidence>
<feature type="transmembrane region" description="Helical" evidence="5">
    <location>
        <begin position="179"/>
        <end position="199"/>
    </location>
</feature>
<dbReference type="InterPro" id="IPR017981">
    <property type="entry name" value="GPCR_2-like_7TM"/>
</dbReference>
<feature type="transmembrane region" description="Helical" evidence="5">
    <location>
        <begin position="106"/>
        <end position="125"/>
    </location>
</feature>
<dbReference type="Pfam" id="PF00002">
    <property type="entry name" value="7tm_2"/>
    <property type="match status" value="1"/>
</dbReference>
<dbReference type="InterPro" id="IPR000832">
    <property type="entry name" value="GPCR_2_secretin-like"/>
</dbReference>
<feature type="transmembrane region" description="Helical" evidence="5">
    <location>
        <begin position="219"/>
        <end position="245"/>
    </location>
</feature>
<reference evidence="7" key="1">
    <citation type="submission" date="2025-08" db="UniProtKB">
        <authorList>
            <consortium name="Ensembl"/>
        </authorList>
    </citation>
    <scope>IDENTIFICATION</scope>
</reference>
<dbReference type="PANTHER" id="PTHR12011:SF469">
    <property type="entry name" value="ADHESION G PROTEIN-COUPLED RECEPTOR E1-RELATED"/>
    <property type="match status" value="1"/>
</dbReference>
<dbReference type="SUPFAM" id="SSF81321">
    <property type="entry name" value="Family A G protein-coupled receptor-like"/>
    <property type="match status" value="1"/>
</dbReference>
<dbReference type="AlphaFoldDB" id="A0A8B9JNB4"/>
<feature type="transmembrane region" description="Helical" evidence="5">
    <location>
        <begin position="137"/>
        <end position="158"/>
    </location>
</feature>
<proteinExistence type="predicted"/>
<dbReference type="GO" id="GO:0007189">
    <property type="term" value="P:adenylate cyclase-activating G protein-coupled receptor signaling pathway"/>
    <property type="evidence" value="ECO:0007669"/>
    <property type="project" value="TreeGrafter"/>
</dbReference>
<evidence type="ECO:0000256" key="1">
    <source>
        <dbReference type="ARBA" id="ARBA00004141"/>
    </source>
</evidence>
<dbReference type="GO" id="GO:0005886">
    <property type="term" value="C:plasma membrane"/>
    <property type="evidence" value="ECO:0007669"/>
    <property type="project" value="TreeGrafter"/>
</dbReference>
<evidence type="ECO:0000256" key="5">
    <source>
        <dbReference type="SAM" id="Phobius"/>
    </source>
</evidence>
<keyword evidence="3 5" id="KW-1133">Transmembrane helix</keyword>
<dbReference type="Proteomes" id="UP000694621">
    <property type="component" value="Unplaced"/>
</dbReference>
<feature type="transmembrane region" description="Helical" evidence="5">
    <location>
        <begin position="74"/>
        <end position="94"/>
    </location>
</feature>
<feature type="transmembrane region" description="Helical" evidence="5">
    <location>
        <begin position="299"/>
        <end position="320"/>
    </location>
</feature>
<dbReference type="Gene3D" id="1.20.1070.10">
    <property type="entry name" value="Rhodopsin 7-helix transmembrane proteins"/>
    <property type="match status" value="1"/>
</dbReference>
<dbReference type="PROSITE" id="PS50261">
    <property type="entry name" value="G_PROTEIN_RECEP_F2_4"/>
    <property type="match status" value="1"/>
</dbReference>
<keyword evidence="2 5" id="KW-0812">Transmembrane</keyword>
<dbReference type="PANTHER" id="PTHR12011">
    <property type="entry name" value="ADHESION G-PROTEIN COUPLED RECEPTOR"/>
    <property type="match status" value="1"/>
</dbReference>
<protein>
    <recommendedName>
        <fullName evidence="6">G-protein coupled receptors family 2 profile 2 domain-containing protein</fullName>
    </recommendedName>
</protein>
<feature type="domain" description="G-protein coupled receptors family 2 profile 2" evidence="6">
    <location>
        <begin position="72"/>
        <end position="321"/>
    </location>
</feature>
<dbReference type="Ensembl" id="ENSAMXT00005026691.1">
    <property type="protein sequence ID" value="ENSAMXP00005024180.1"/>
    <property type="gene ID" value="ENSAMXG00005012359.1"/>
</dbReference>
<feature type="transmembrane region" description="Helical" evidence="5">
    <location>
        <begin position="269"/>
        <end position="293"/>
    </location>
</feature>
<keyword evidence="4 5" id="KW-0472">Membrane</keyword>
<sequence>MIMSTVVSTILLNTTGPQPNITIQLIENDRENIQVCVSEKEETCSTISVSNNNIECYCYPPTPKENPVQNLEQAVTMSSTPVGLVFLILTLLTFAVYRRQLNVSNVVLVNLCVSLLLTYILIFIKAELKECRVLSGFLHYFFLCAFMWMLIDAVLLFISVKNLAKLRSSQREMFGWKSLIVIGYVTPLVVVGVSNAVVPDGYNRTKCWFKEDSALSWSFYGPVYCILAVNMILFIAIFIIVAFTLKKLSRQASQRQSSQRSQTLGDKKVFLSVLFKTIAQFVILGCPWVVSLINRKEDFFIFVILISLQGIFIFLVHCVFDQEVREKCIKWMRKLFRCRNSTDIQRTEAFSHTQTHHHD</sequence>
<evidence type="ECO:0000313" key="8">
    <source>
        <dbReference type="Proteomes" id="UP000694621"/>
    </source>
</evidence>
<comment type="subcellular location">
    <subcellularLocation>
        <location evidence="1">Membrane</location>
        <topology evidence="1">Multi-pass membrane protein</topology>
    </subcellularLocation>
</comment>
<dbReference type="GO" id="GO:0004930">
    <property type="term" value="F:G protein-coupled receptor activity"/>
    <property type="evidence" value="ECO:0007669"/>
    <property type="project" value="InterPro"/>
</dbReference>
<organism evidence="7 8">
    <name type="scientific">Astyanax mexicanus</name>
    <name type="common">Blind cave fish</name>
    <name type="synonym">Astyanax fasciatus mexicanus</name>
    <dbReference type="NCBI Taxonomy" id="7994"/>
    <lineage>
        <taxon>Eukaryota</taxon>
        <taxon>Metazoa</taxon>
        <taxon>Chordata</taxon>
        <taxon>Craniata</taxon>
        <taxon>Vertebrata</taxon>
        <taxon>Euteleostomi</taxon>
        <taxon>Actinopterygii</taxon>
        <taxon>Neopterygii</taxon>
        <taxon>Teleostei</taxon>
        <taxon>Ostariophysi</taxon>
        <taxon>Characiformes</taxon>
        <taxon>Characoidei</taxon>
        <taxon>Acestrorhamphidae</taxon>
        <taxon>Acestrorhamphinae</taxon>
        <taxon>Astyanax</taxon>
    </lineage>
</organism>
<evidence type="ECO:0000256" key="3">
    <source>
        <dbReference type="ARBA" id="ARBA00022989"/>
    </source>
</evidence>
<dbReference type="GO" id="GO:0007166">
    <property type="term" value="P:cell surface receptor signaling pathway"/>
    <property type="evidence" value="ECO:0007669"/>
    <property type="project" value="InterPro"/>
</dbReference>
<evidence type="ECO:0000256" key="4">
    <source>
        <dbReference type="ARBA" id="ARBA00023136"/>
    </source>
</evidence>
<dbReference type="PRINTS" id="PR00249">
    <property type="entry name" value="GPCRSECRETIN"/>
</dbReference>
<evidence type="ECO:0000259" key="6">
    <source>
        <dbReference type="PROSITE" id="PS50261"/>
    </source>
</evidence>
<accession>A0A8B9JNB4</accession>
<evidence type="ECO:0000313" key="7">
    <source>
        <dbReference type="Ensembl" id="ENSAMXP00005024180.1"/>
    </source>
</evidence>